<evidence type="ECO:0000256" key="1">
    <source>
        <dbReference type="SAM" id="MobiDB-lite"/>
    </source>
</evidence>
<evidence type="ECO:0000313" key="4">
    <source>
        <dbReference type="EMBL" id="UPL10175.1"/>
    </source>
</evidence>
<evidence type="ECO:0000256" key="2">
    <source>
        <dbReference type="SAM" id="Phobius"/>
    </source>
</evidence>
<evidence type="ECO:0000313" key="5">
    <source>
        <dbReference type="Proteomes" id="UP000831467"/>
    </source>
</evidence>
<evidence type="ECO:0000259" key="3">
    <source>
        <dbReference type="Pfam" id="PF10099"/>
    </source>
</evidence>
<sequence length="245" mass="25988">MSHLDPEQLALLALGEPVASERERAHLDQCRACAAEIADLAHAAGVARATVADAELESPPADVWARMHDELGLPERLRADPLRPAEPTAGEPPSAPRPQRRTAARWWVLAAVTVLVATVGVSTWTAISAALRPVTVATATLDPFPDHPDAIGTAEVDEDRDGARTLTVSLDGEVGSEDYREVWLIRNDGKALISLGVLDAATGAFAIPANVDLDEYDLVDISFEPVDGDPAHSGNSIVRGTLDFS</sequence>
<organism evidence="4 5">
    <name type="scientific">Microbacterium sufflavum</name>
    <dbReference type="NCBI Taxonomy" id="2851649"/>
    <lineage>
        <taxon>Bacteria</taxon>
        <taxon>Bacillati</taxon>
        <taxon>Actinomycetota</taxon>
        <taxon>Actinomycetes</taxon>
        <taxon>Micrococcales</taxon>
        <taxon>Microbacteriaceae</taxon>
        <taxon>Microbacterium</taxon>
    </lineage>
</organism>
<keyword evidence="2" id="KW-0472">Membrane</keyword>
<dbReference type="InterPro" id="IPR018764">
    <property type="entry name" value="RskA_C"/>
</dbReference>
<keyword evidence="5" id="KW-1185">Reference proteome</keyword>
<reference evidence="4 5" key="1">
    <citation type="submission" date="2021-06" db="EMBL/GenBank/DDBJ databases">
        <title>Genome-based taxonomic framework of Microbacterium strains isolated from marine environment, the description of four new species and reclassification of four preexisting species.</title>
        <authorList>
            <person name="Lee S.D."/>
            <person name="Kim S.-M."/>
            <person name="Byeon Y.-S."/>
            <person name="Yang H.L."/>
            <person name="Kim I.S."/>
        </authorList>
    </citation>
    <scope>NUCLEOTIDE SEQUENCE [LARGE SCALE GENOMIC DNA]</scope>
    <source>
        <strain evidence="4 5">SSW1-51</strain>
    </source>
</reference>
<dbReference type="Proteomes" id="UP000831467">
    <property type="component" value="Chromosome"/>
</dbReference>
<protein>
    <submittedName>
        <fullName evidence="4">Anti-sigma factor</fullName>
    </submittedName>
</protein>
<keyword evidence="2" id="KW-0812">Transmembrane</keyword>
<feature type="transmembrane region" description="Helical" evidence="2">
    <location>
        <begin position="106"/>
        <end position="127"/>
    </location>
</feature>
<dbReference type="Pfam" id="PF10099">
    <property type="entry name" value="RskA_C"/>
    <property type="match status" value="1"/>
</dbReference>
<accession>A0ABY4IER9</accession>
<name>A0ABY4IER9_9MICO</name>
<feature type="domain" description="Anti-sigma K factor RskA C-terminal" evidence="3">
    <location>
        <begin position="108"/>
        <end position="234"/>
    </location>
</feature>
<proteinExistence type="predicted"/>
<dbReference type="EMBL" id="CP078076">
    <property type="protein sequence ID" value="UPL10175.1"/>
    <property type="molecule type" value="Genomic_DNA"/>
</dbReference>
<gene>
    <name evidence="4" type="ORF">KV394_03205</name>
</gene>
<keyword evidence="2" id="KW-1133">Transmembrane helix</keyword>
<feature type="region of interest" description="Disordered" evidence="1">
    <location>
        <begin position="77"/>
        <end position="99"/>
    </location>
</feature>
<dbReference type="RefSeq" id="WP_247982291.1">
    <property type="nucleotide sequence ID" value="NZ_CP078076.1"/>
</dbReference>